<protein>
    <submittedName>
        <fullName evidence="7">TonB family protein</fullName>
    </submittedName>
</protein>
<dbReference type="NCBIfam" id="TIGR01352">
    <property type="entry name" value="tonB_Cterm"/>
    <property type="match status" value="1"/>
</dbReference>
<evidence type="ECO:0000256" key="4">
    <source>
        <dbReference type="ARBA" id="ARBA00023136"/>
    </source>
</evidence>
<feature type="compositionally biased region" description="Pro residues" evidence="5">
    <location>
        <begin position="1"/>
        <end position="13"/>
    </location>
</feature>
<keyword evidence="8" id="KW-1185">Reference proteome</keyword>
<evidence type="ECO:0000256" key="2">
    <source>
        <dbReference type="ARBA" id="ARBA00022692"/>
    </source>
</evidence>
<evidence type="ECO:0000256" key="3">
    <source>
        <dbReference type="ARBA" id="ARBA00022989"/>
    </source>
</evidence>
<keyword evidence="3" id="KW-1133">Transmembrane helix</keyword>
<comment type="subcellular location">
    <subcellularLocation>
        <location evidence="1">Membrane</location>
        <topology evidence="1">Single-pass membrane protein</topology>
    </subcellularLocation>
</comment>
<gene>
    <name evidence="7" type="ORF">EOD42_24730</name>
</gene>
<organism evidence="7 8">
    <name type="scientific">Rhodovarius crocodyli</name>
    <dbReference type="NCBI Taxonomy" id="1979269"/>
    <lineage>
        <taxon>Bacteria</taxon>
        <taxon>Pseudomonadati</taxon>
        <taxon>Pseudomonadota</taxon>
        <taxon>Alphaproteobacteria</taxon>
        <taxon>Acetobacterales</taxon>
        <taxon>Roseomonadaceae</taxon>
        <taxon>Rhodovarius</taxon>
    </lineage>
</organism>
<keyword evidence="2" id="KW-0812">Transmembrane</keyword>
<dbReference type="RefSeq" id="WP_206020459.1">
    <property type="nucleotide sequence ID" value="NZ_SACL01000016.1"/>
</dbReference>
<dbReference type="GO" id="GO:0016020">
    <property type="term" value="C:membrane"/>
    <property type="evidence" value="ECO:0007669"/>
    <property type="project" value="UniProtKB-SubCell"/>
</dbReference>
<sequence>PRPPQPTTPPTPRPSQARPNLPGMFLPNGFSLSQPRPTPGRPNGPRAPLDLSVDPRHLEARTTPDSQVRVRGANVGPDWNAAFRRWLDQNMSYPPDAAQRGESGSVRVRITANPDGTVRSVRMMMPSVSPSLNSGTSRPFLGARLPAFPPGSDPNGVEVDLTVNYILLRR</sequence>
<dbReference type="InterPro" id="IPR006260">
    <property type="entry name" value="TonB/TolA_C"/>
</dbReference>
<proteinExistence type="predicted"/>
<comment type="caution">
    <text evidence="7">The sequence shown here is derived from an EMBL/GenBank/DDBJ whole genome shotgun (WGS) entry which is preliminary data.</text>
</comment>
<name>A0A437LX56_9PROT</name>
<dbReference type="GO" id="GO:0055085">
    <property type="term" value="P:transmembrane transport"/>
    <property type="evidence" value="ECO:0007669"/>
    <property type="project" value="InterPro"/>
</dbReference>
<evidence type="ECO:0000256" key="5">
    <source>
        <dbReference type="SAM" id="MobiDB-lite"/>
    </source>
</evidence>
<dbReference type="EMBL" id="SACL01000016">
    <property type="protein sequence ID" value="RVT89971.1"/>
    <property type="molecule type" value="Genomic_DNA"/>
</dbReference>
<dbReference type="Proteomes" id="UP000282957">
    <property type="component" value="Unassembled WGS sequence"/>
</dbReference>
<dbReference type="InterPro" id="IPR037682">
    <property type="entry name" value="TonB_C"/>
</dbReference>
<evidence type="ECO:0000256" key="1">
    <source>
        <dbReference type="ARBA" id="ARBA00004167"/>
    </source>
</evidence>
<evidence type="ECO:0000313" key="8">
    <source>
        <dbReference type="Proteomes" id="UP000282957"/>
    </source>
</evidence>
<feature type="region of interest" description="Disordered" evidence="5">
    <location>
        <begin position="1"/>
        <end position="51"/>
    </location>
</feature>
<dbReference type="Pfam" id="PF03544">
    <property type="entry name" value="TonB_C"/>
    <property type="match status" value="1"/>
</dbReference>
<feature type="domain" description="TonB C-terminal" evidence="6">
    <location>
        <begin position="78"/>
        <end position="170"/>
    </location>
</feature>
<dbReference type="AlphaFoldDB" id="A0A437LX56"/>
<evidence type="ECO:0000259" key="6">
    <source>
        <dbReference type="PROSITE" id="PS52015"/>
    </source>
</evidence>
<reference evidence="7 8" key="1">
    <citation type="submission" date="2019-01" db="EMBL/GenBank/DDBJ databases">
        <authorList>
            <person name="Chen W.-M."/>
        </authorList>
    </citation>
    <scope>NUCLEOTIDE SEQUENCE [LARGE SCALE GENOMIC DNA]</scope>
    <source>
        <strain evidence="7 8">CCP-6</strain>
    </source>
</reference>
<feature type="non-terminal residue" evidence="7">
    <location>
        <position position="1"/>
    </location>
</feature>
<evidence type="ECO:0000313" key="7">
    <source>
        <dbReference type="EMBL" id="RVT89971.1"/>
    </source>
</evidence>
<accession>A0A437LX56</accession>
<dbReference type="SUPFAM" id="SSF74653">
    <property type="entry name" value="TolA/TonB C-terminal domain"/>
    <property type="match status" value="1"/>
</dbReference>
<dbReference type="PROSITE" id="PS52015">
    <property type="entry name" value="TONB_CTD"/>
    <property type="match status" value="1"/>
</dbReference>
<keyword evidence="4" id="KW-0472">Membrane</keyword>
<dbReference type="Gene3D" id="3.30.1150.10">
    <property type="match status" value="1"/>
</dbReference>